<dbReference type="STRING" id="1300342.I596_3106"/>
<dbReference type="OrthoDB" id="9764669at2"/>
<evidence type="ECO:0000256" key="6">
    <source>
        <dbReference type="ARBA" id="ARBA00023065"/>
    </source>
</evidence>
<dbReference type="InterPro" id="IPR000531">
    <property type="entry name" value="Beta-barrel_TonB"/>
</dbReference>
<evidence type="ECO:0000256" key="9">
    <source>
        <dbReference type="ARBA" id="ARBA00023237"/>
    </source>
</evidence>
<reference evidence="15 16" key="1">
    <citation type="submission" date="2016-04" db="EMBL/GenBank/DDBJ databases">
        <title>Complete genome sequence of Dokdonella koreensis DS-123T.</title>
        <authorList>
            <person name="Kim J.F."/>
            <person name="Lee H."/>
            <person name="Kwak M.-J."/>
        </authorList>
    </citation>
    <scope>NUCLEOTIDE SEQUENCE [LARGE SCALE GENOMIC DNA]</scope>
    <source>
        <strain evidence="15 16">DS-123</strain>
    </source>
</reference>
<evidence type="ECO:0000256" key="1">
    <source>
        <dbReference type="ARBA" id="ARBA00004571"/>
    </source>
</evidence>
<dbReference type="GO" id="GO:0015344">
    <property type="term" value="F:siderophore uptake transmembrane transporter activity"/>
    <property type="evidence" value="ECO:0007669"/>
    <property type="project" value="TreeGrafter"/>
</dbReference>
<accession>A0A160DWS0</accession>
<dbReference type="PATRIC" id="fig|1300342.3.peg.3033"/>
<keyword evidence="3 10" id="KW-1134">Transmembrane beta strand</keyword>
<evidence type="ECO:0000256" key="2">
    <source>
        <dbReference type="ARBA" id="ARBA00022448"/>
    </source>
</evidence>
<proteinExistence type="inferred from homology"/>
<dbReference type="PANTHER" id="PTHR30069">
    <property type="entry name" value="TONB-DEPENDENT OUTER MEMBRANE RECEPTOR"/>
    <property type="match status" value="1"/>
</dbReference>
<feature type="chain" id="PRO_5007813503" evidence="12">
    <location>
        <begin position="36"/>
        <end position="815"/>
    </location>
</feature>
<keyword evidence="6" id="KW-0406">Ion transport</keyword>
<protein>
    <submittedName>
        <fullName evidence="15">TonB-dependent receptor plug</fullName>
    </submittedName>
</protein>
<dbReference type="KEGG" id="dko:I596_3106"/>
<comment type="similarity">
    <text evidence="10 11">Belongs to the TonB-dependent receptor family.</text>
</comment>
<dbReference type="InterPro" id="IPR037066">
    <property type="entry name" value="Plug_dom_sf"/>
</dbReference>
<dbReference type="AlphaFoldDB" id="A0A160DWS0"/>
<evidence type="ECO:0000259" key="13">
    <source>
        <dbReference type="Pfam" id="PF00593"/>
    </source>
</evidence>
<dbReference type="SUPFAM" id="SSF56935">
    <property type="entry name" value="Porins"/>
    <property type="match status" value="1"/>
</dbReference>
<dbReference type="Gene3D" id="2.40.170.20">
    <property type="entry name" value="TonB-dependent receptor, beta-barrel domain"/>
    <property type="match status" value="1"/>
</dbReference>
<dbReference type="Proteomes" id="UP000076830">
    <property type="component" value="Chromosome"/>
</dbReference>
<gene>
    <name evidence="15" type="ORF">I596_3106</name>
</gene>
<evidence type="ECO:0000256" key="11">
    <source>
        <dbReference type="RuleBase" id="RU003357"/>
    </source>
</evidence>
<dbReference type="InterPro" id="IPR036942">
    <property type="entry name" value="Beta-barrel_TonB_sf"/>
</dbReference>
<keyword evidence="4 10" id="KW-0812">Transmembrane</keyword>
<comment type="subcellular location">
    <subcellularLocation>
        <location evidence="1 10">Cell outer membrane</location>
        <topology evidence="1 10">Multi-pass membrane protein</topology>
    </subcellularLocation>
</comment>
<feature type="signal peptide" evidence="12">
    <location>
        <begin position="1"/>
        <end position="35"/>
    </location>
</feature>
<feature type="domain" description="TonB-dependent receptor plug" evidence="14">
    <location>
        <begin position="61"/>
        <end position="174"/>
    </location>
</feature>
<evidence type="ECO:0000256" key="5">
    <source>
        <dbReference type="ARBA" id="ARBA00022729"/>
    </source>
</evidence>
<keyword evidence="16" id="KW-1185">Reference proteome</keyword>
<dbReference type="CDD" id="cd01347">
    <property type="entry name" value="ligand_gated_channel"/>
    <property type="match status" value="1"/>
</dbReference>
<dbReference type="RefSeq" id="WP_067649470.1">
    <property type="nucleotide sequence ID" value="NZ_CP015249.1"/>
</dbReference>
<dbReference type="InterPro" id="IPR039426">
    <property type="entry name" value="TonB-dep_rcpt-like"/>
</dbReference>
<evidence type="ECO:0000256" key="10">
    <source>
        <dbReference type="PROSITE-ProRule" id="PRU01360"/>
    </source>
</evidence>
<keyword evidence="15" id="KW-0675">Receptor</keyword>
<organism evidence="15 16">
    <name type="scientific">Dokdonella koreensis DS-123</name>
    <dbReference type="NCBI Taxonomy" id="1300342"/>
    <lineage>
        <taxon>Bacteria</taxon>
        <taxon>Pseudomonadati</taxon>
        <taxon>Pseudomonadota</taxon>
        <taxon>Gammaproteobacteria</taxon>
        <taxon>Lysobacterales</taxon>
        <taxon>Rhodanobacteraceae</taxon>
        <taxon>Dokdonella</taxon>
    </lineage>
</organism>
<name>A0A160DWS0_9GAMM</name>
<dbReference type="GO" id="GO:0044718">
    <property type="term" value="P:siderophore transmembrane transport"/>
    <property type="evidence" value="ECO:0007669"/>
    <property type="project" value="TreeGrafter"/>
</dbReference>
<dbReference type="Gene3D" id="2.170.130.10">
    <property type="entry name" value="TonB-dependent receptor, plug domain"/>
    <property type="match status" value="1"/>
</dbReference>
<keyword evidence="9 10" id="KW-0998">Cell outer membrane</keyword>
<dbReference type="Pfam" id="PF07715">
    <property type="entry name" value="Plug"/>
    <property type="match status" value="1"/>
</dbReference>
<dbReference type="Pfam" id="PF00593">
    <property type="entry name" value="TonB_dep_Rec_b-barrel"/>
    <property type="match status" value="1"/>
</dbReference>
<evidence type="ECO:0000256" key="4">
    <source>
        <dbReference type="ARBA" id="ARBA00022692"/>
    </source>
</evidence>
<evidence type="ECO:0000256" key="7">
    <source>
        <dbReference type="ARBA" id="ARBA00023077"/>
    </source>
</evidence>
<sequence length="815" mass="89338">MTSSVPNLPAARPALPPRCLLALAVVACLAAPHLAAQPAAEADATELQQVVVTAAGFEQKITDAPASVSVVSRAELAKRPYTSLVDALRDIEGIDVGESTDKNGMASISMRGMPADYTLVLIDGRRQSNVGDLYPNNFGGGQYSFLPPLDSIERIEVVRGPMSTLYGSDAMGGVINIITRKVAQQWHGSLTQGRTWQQDDQFGNDRTTDLYLNGPIVPGKVGLALRGSLYKRQASNPEWDPLPLPDGTLWERSLGFGDGGKQVANTNWNGGLRLSFTPSENHDLWVDYDVARQKYDNSEGQTGTLDSIESLWRTGNATIPNPDFDPTRPPGSDNPATIVRRVVQPRVGYTREQRYERDQLAFTHVGRWSFGTSETSITRSKTNNLGRSLPLTIEERADLQALWNAACVAGGGNPYCGNARLGDLTAEQRAALEAFLPRQRRVLELDGTILDSKLEMLFGDHQLTVGGQYNDTDMEDGTFGMDGGGFRDGTTQKHKQWAVFAEDNWRLTDRLTATFGLRYDDHNIFGDHFSPRGYLVWNAADNWTLKGGVSTGYKTPKPNQLFPGITGFGGQGVSPFVGSPGLQPETSTNTELAAYYDSGTGLSFNATVFVSKFKDKIATGDSVPNCEVAPAGVHCVDIGPGWAELGYTTFSQSINIDRAESRGVELAGRVELPAGFTLRGNYTFTDSEQKSGPQKGRPVTGNPAKHMLNGTLDWQLSDAVSLALIGEARSKRYRDYNVTSGKESYYEDYAIFHLGASWKATDWMTINGRVNNLFDKDFIAQTCELTELQDAYTCLDDYRIKDKRRSFWLSANLRF</sequence>
<evidence type="ECO:0000256" key="3">
    <source>
        <dbReference type="ARBA" id="ARBA00022452"/>
    </source>
</evidence>
<evidence type="ECO:0000313" key="16">
    <source>
        <dbReference type="Proteomes" id="UP000076830"/>
    </source>
</evidence>
<feature type="domain" description="TonB-dependent receptor-like beta-barrel" evidence="13">
    <location>
        <begin position="349"/>
        <end position="773"/>
    </location>
</feature>
<keyword evidence="7 11" id="KW-0798">TonB box</keyword>
<dbReference type="InterPro" id="IPR012910">
    <property type="entry name" value="Plug_dom"/>
</dbReference>
<dbReference type="EMBL" id="CP015249">
    <property type="protein sequence ID" value="ANB19097.1"/>
    <property type="molecule type" value="Genomic_DNA"/>
</dbReference>
<dbReference type="PROSITE" id="PS52016">
    <property type="entry name" value="TONB_DEPENDENT_REC_3"/>
    <property type="match status" value="1"/>
</dbReference>
<evidence type="ECO:0000256" key="8">
    <source>
        <dbReference type="ARBA" id="ARBA00023136"/>
    </source>
</evidence>
<evidence type="ECO:0000256" key="12">
    <source>
        <dbReference type="SAM" id="SignalP"/>
    </source>
</evidence>
<keyword evidence="5 12" id="KW-0732">Signal</keyword>
<evidence type="ECO:0000259" key="14">
    <source>
        <dbReference type="Pfam" id="PF07715"/>
    </source>
</evidence>
<dbReference type="PANTHER" id="PTHR30069:SF53">
    <property type="entry name" value="COLICIN I RECEPTOR-RELATED"/>
    <property type="match status" value="1"/>
</dbReference>
<dbReference type="GO" id="GO:0009279">
    <property type="term" value="C:cell outer membrane"/>
    <property type="evidence" value="ECO:0007669"/>
    <property type="project" value="UniProtKB-SubCell"/>
</dbReference>
<evidence type="ECO:0000313" key="15">
    <source>
        <dbReference type="EMBL" id="ANB19097.1"/>
    </source>
</evidence>
<keyword evidence="8 10" id="KW-0472">Membrane</keyword>
<keyword evidence="2 10" id="KW-0813">Transport</keyword>